<proteinExistence type="predicted"/>
<comment type="caution">
    <text evidence="7">The sequence shown here is derived from an EMBL/GenBank/DDBJ whole genome shotgun (WGS) entry which is preliminary data.</text>
</comment>
<evidence type="ECO:0000259" key="6">
    <source>
        <dbReference type="Pfam" id="PF04577"/>
    </source>
</evidence>
<dbReference type="Proteomes" id="UP001291926">
    <property type="component" value="Unassembled WGS sequence"/>
</dbReference>
<keyword evidence="5" id="KW-0472">Membrane</keyword>
<evidence type="ECO:0000256" key="4">
    <source>
        <dbReference type="ARBA" id="ARBA00023180"/>
    </source>
</evidence>
<organism evidence="7 8">
    <name type="scientific">Penstemon davidsonii</name>
    <dbReference type="NCBI Taxonomy" id="160366"/>
    <lineage>
        <taxon>Eukaryota</taxon>
        <taxon>Viridiplantae</taxon>
        <taxon>Streptophyta</taxon>
        <taxon>Embryophyta</taxon>
        <taxon>Tracheophyta</taxon>
        <taxon>Spermatophyta</taxon>
        <taxon>Magnoliopsida</taxon>
        <taxon>eudicotyledons</taxon>
        <taxon>Gunneridae</taxon>
        <taxon>Pentapetalae</taxon>
        <taxon>asterids</taxon>
        <taxon>lamiids</taxon>
        <taxon>Lamiales</taxon>
        <taxon>Plantaginaceae</taxon>
        <taxon>Cheloneae</taxon>
        <taxon>Penstemon</taxon>
    </lineage>
</organism>
<keyword evidence="2" id="KW-0328">Glycosyltransferase</keyword>
<dbReference type="EMBL" id="JAYDYQ010002532">
    <property type="protein sequence ID" value="KAK4486622.1"/>
    <property type="molecule type" value="Genomic_DNA"/>
</dbReference>
<evidence type="ECO:0000313" key="8">
    <source>
        <dbReference type="Proteomes" id="UP001291926"/>
    </source>
</evidence>
<protein>
    <recommendedName>
        <fullName evidence="6">Glycosyltransferase 61 catalytic domain-containing protein</fullName>
    </recommendedName>
</protein>
<feature type="transmembrane region" description="Helical" evidence="5">
    <location>
        <begin position="20"/>
        <end position="41"/>
    </location>
</feature>
<dbReference type="InterPro" id="IPR049625">
    <property type="entry name" value="Glyco_transf_61_cat"/>
</dbReference>
<keyword evidence="3" id="KW-0808">Transferase</keyword>
<reference evidence="7 8" key="1">
    <citation type="journal article" date="2023" name="bioRxiv">
        <title>Genome report: Whole genome sequence and annotation of Penstemon davidsonii.</title>
        <authorList>
            <person name="Ostevik K.L."/>
            <person name="Alabady M."/>
            <person name="Zhang M."/>
            <person name="Rausher M.D."/>
        </authorList>
    </citation>
    <scope>NUCLEOTIDE SEQUENCE [LARGE SCALE GENOMIC DNA]</scope>
    <source>
        <strain evidence="7">DNT005</strain>
        <tissue evidence="7">Whole leaf</tissue>
    </source>
</reference>
<dbReference type="PANTHER" id="PTHR20961:SF5">
    <property type="entry name" value="GLYCOSYLTRANSFERASE-RELATED"/>
    <property type="match status" value="1"/>
</dbReference>
<name>A0ABR0DBH8_9LAMI</name>
<keyword evidence="4" id="KW-0325">Glycoprotein</keyword>
<sequence>MTYEDSIFVRSFGQHELKKLGSGALLLFFIMAFTICTIFKLPVYSQVDLVKPVHNFSNSRSDVYEINGDIRIHSNSSTIFVAPSFHAEITSSWTIKPYARKQKETKIERVREWKVKYHQVPNCSRRFTIPAVLFSTGAYSGNYFHAFTDIIIPLYLTCRQFNGKIIFLITDNYSWWVSKYNVILEKLSKYDVVDIDKENDVLCFSRMIVGLKSNKEFGIDPRVSPHYSIKDFRQFLRITYSLEKETISPCHKKFGIIRRPRMLIISRRKKRHLTNESGVAKMARTMGFDVVVKEMGSNVSLVAHFVNSFDVMMGLHGAGLTNMIFLPENAVVIQIVPFGLDVASDIYFGLPARDMKLRYLEYKVSLNESSLLGKYPNDSEVYRDPRAIHKRGWAAFYFTYAFNQEVNLDLGRLRATLVHAFELVCS</sequence>
<evidence type="ECO:0000313" key="7">
    <source>
        <dbReference type="EMBL" id="KAK4486622.1"/>
    </source>
</evidence>
<dbReference type="InterPro" id="IPR007657">
    <property type="entry name" value="Glycosyltransferase_61"/>
</dbReference>
<evidence type="ECO:0000256" key="3">
    <source>
        <dbReference type="ARBA" id="ARBA00022679"/>
    </source>
</evidence>
<comment type="subcellular location">
    <subcellularLocation>
        <location evidence="1">Golgi apparatus membrane</location>
        <topology evidence="1">Single-pass type II membrane protein</topology>
    </subcellularLocation>
</comment>
<gene>
    <name evidence="7" type="ORF">RD792_006873</name>
</gene>
<keyword evidence="5" id="KW-0812">Transmembrane</keyword>
<dbReference type="Pfam" id="PF04577">
    <property type="entry name" value="Glyco_transf_61"/>
    <property type="match status" value="1"/>
</dbReference>
<feature type="domain" description="Glycosyltransferase 61 catalytic" evidence="6">
    <location>
        <begin position="143"/>
        <end position="333"/>
    </location>
</feature>
<evidence type="ECO:0000256" key="1">
    <source>
        <dbReference type="ARBA" id="ARBA00004323"/>
    </source>
</evidence>
<keyword evidence="5" id="KW-1133">Transmembrane helix</keyword>
<evidence type="ECO:0000256" key="5">
    <source>
        <dbReference type="SAM" id="Phobius"/>
    </source>
</evidence>
<evidence type="ECO:0000256" key="2">
    <source>
        <dbReference type="ARBA" id="ARBA00022676"/>
    </source>
</evidence>
<keyword evidence="8" id="KW-1185">Reference proteome</keyword>
<dbReference type="PANTHER" id="PTHR20961">
    <property type="entry name" value="GLYCOSYLTRANSFERASE"/>
    <property type="match status" value="1"/>
</dbReference>
<accession>A0ABR0DBH8</accession>